<reference evidence="1 2" key="1">
    <citation type="journal article" date="2023" name="Life. Sci Alliance">
        <title>Evolutionary insights into 3D genome organization and epigenetic landscape of Vigna mungo.</title>
        <authorList>
            <person name="Junaid A."/>
            <person name="Singh B."/>
            <person name="Bhatia S."/>
        </authorList>
    </citation>
    <scope>NUCLEOTIDE SEQUENCE [LARGE SCALE GENOMIC DNA]</scope>
    <source>
        <strain evidence="1">Urdbean</strain>
    </source>
</reference>
<name>A0AAQ3MZ27_VIGMU</name>
<sequence length="113" mass="13009">MVLFYEEACVMEKCVVDSSCLLQRQNDDLNLNCQKVKKLEDDNNKVFNETAFFHNIPLDKGNFDVMKDLHNGKLMNIQEIPSDIYVRAQPNVEVVVDDQVIEGKEVVGDWTDD</sequence>
<evidence type="ECO:0000313" key="2">
    <source>
        <dbReference type="Proteomes" id="UP001374535"/>
    </source>
</evidence>
<evidence type="ECO:0000313" key="1">
    <source>
        <dbReference type="EMBL" id="WVY99727.1"/>
    </source>
</evidence>
<gene>
    <name evidence="1" type="ORF">V8G54_025797</name>
</gene>
<dbReference type="AlphaFoldDB" id="A0AAQ3MZ27"/>
<dbReference type="EMBL" id="CP144693">
    <property type="protein sequence ID" value="WVY99727.1"/>
    <property type="molecule type" value="Genomic_DNA"/>
</dbReference>
<accession>A0AAQ3MZ27</accession>
<keyword evidence="2" id="KW-1185">Reference proteome</keyword>
<protein>
    <submittedName>
        <fullName evidence="1">Uncharacterized protein</fullName>
    </submittedName>
</protein>
<dbReference type="Proteomes" id="UP001374535">
    <property type="component" value="Chromosome 8"/>
</dbReference>
<organism evidence="1 2">
    <name type="scientific">Vigna mungo</name>
    <name type="common">Black gram</name>
    <name type="synonym">Phaseolus mungo</name>
    <dbReference type="NCBI Taxonomy" id="3915"/>
    <lineage>
        <taxon>Eukaryota</taxon>
        <taxon>Viridiplantae</taxon>
        <taxon>Streptophyta</taxon>
        <taxon>Embryophyta</taxon>
        <taxon>Tracheophyta</taxon>
        <taxon>Spermatophyta</taxon>
        <taxon>Magnoliopsida</taxon>
        <taxon>eudicotyledons</taxon>
        <taxon>Gunneridae</taxon>
        <taxon>Pentapetalae</taxon>
        <taxon>rosids</taxon>
        <taxon>fabids</taxon>
        <taxon>Fabales</taxon>
        <taxon>Fabaceae</taxon>
        <taxon>Papilionoideae</taxon>
        <taxon>50 kb inversion clade</taxon>
        <taxon>NPAAA clade</taxon>
        <taxon>indigoferoid/millettioid clade</taxon>
        <taxon>Phaseoleae</taxon>
        <taxon>Vigna</taxon>
    </lineage>
</organism>
<proteinExistence type="predicted"/>